<reference evidence="2 3" key="1">
    <citation type="journal article" date="2018" name="Front. Plant Sci.">
        <title>Red Clover (Trifolium pratense) and Zigzag Clover (T. medium) - A Picture of Genomic Similarities and Differences.</title>
        <authorList>
            <person name="Dluhosova J."/>
            <person name="Istvanek J."/>
            <person name="Nedelnik J."/>
            <person name="Repkova J."/>
        </authorList>
    </citation>
    <scope>NUCLEOTIDE SEQUENCE [LARGE SCALE GENOMIC DNA]</scope>
    <source>
        <strain evidence="3">cv. 10/8</strain>
        <tissue evidence="2">Leaf</tissue>
    </source>
</reference>
<dbReference type="EMBL" id="LXQA011373740">
    <property type="protein sequence ID" value="MCI95030.1"/>
    <property type="molecule type" value="Genomic_DNA"/>
</dbReference>
<feature type="region of interest" description="Disordered" evidence="1">
    <location>
        <begin position="1"/>
        <end position="34"/>
    </location>
</feature>
<feature type="non-terminal residue" evidence="2">
    <location>
        <position position="34"/>
    </location>
</feature>
<accession>A0A392W8K9</accession>
<protein>
    <submittedName>
        <fullName evidence="2">Uncharacterized protein</fullName>
    </submittedName>
</protein>
<dbReference type="AlphaFoldDB" id="A0A392W8K9"/>
<dbReference type="Proteomes" id="UP000265520">
    <property type="component" value="Unassembled WGS sequence"/>
</dbReference>
<evidence type="ECO:0000313" key="2">
    <source>
        <dbReference type="EMBL" id="MCI95030.1"/>
    </source>
</evidence>
<organism evidence="2 3">
    <name type="scientific">Trifolium medium</name>
    <dbReference type="NCBI Taxonomy" id="97028"/>
    <lineage>
        <taxon>Eukaryota</taxon>
        <taxon>Viridiplantae</taxon>
        <taxon>Streptophyta</taxon>
        <taxon>Embryophyta</taxon>
        <taxon>Tracheophyta</taxon>
        <taxon>Spermatophyta</taxon>
        <taxon>Magnoliopsida</taxon>
        <taxon>eudicotyledons</taxon>
        <taxon>Gunneridae</taxon>
        <taxon>Pentapetalae</taxon>
        <taxon>rosids</taxon>
        <taxon>fabids</taxon>
        <taxon>Fabales</taxon>
        <taxon>Fabaceae</taxon>
        <taxon>Papilionoideae</taxon>
        <taxon>50 kb inversion clade</taxon>
        <taxon>NPAAA clade</taxon>
        <taxon>Hologalegina</taxon>
        <taxon>IRL clade</taxon>
        <taxon>Trifolieae</taxon>
        <taxon>Trifolium</taxon>
    </lineage>
</organism>
<comment type="caution">
    <text evidence="2">The sequence shown here is derived from an EMBL/GenBank/DDBJ whole genome shotgun (WGS) entry which is preliminary data.</text>
</comment>
<evidence type="ECO:0000256" key="1">
    <source>
        <dbReference type="SAM" id="MobiDB-lite"/>
    </source>
</evidence>
<sequence>MEERVDEEPFEPREQWYEESAEETEVDVTYTRDE</sequence>
<keyword evidence="3" id="KW-1185">Reference proteome</keyword>
<feature type="compositionally biased region" description="Acidic residues" evidence="1">
    <location>
        <begin position="17"/>
        <end position="26"/>
    </location>
</feature>
<evidence type="ECO:0000313" key="3">
    <source>
        <dbReference type="Proteomes" id="UP000265520"/>
    </source>
</evidence>
<proteinExistence type="predicted"/>
<name>A0A392W8K9_9FABA</name>